<evidence type="ECO:0000313" key="1">
    <source>
        <dbReference type="EMBL" id="ASY44882.1"/>
    </source>
</evidence>
<protein>
    <submittedName>
        <fullName evidence="1">Uncharacterized protein</fullName>
    </submittedName>
</protein>
<reference evidence="1 2" key="1">
    <citation type="submission" date="2017-08" db="EMBL/GenBank/DDBJ databases">
        <title>Whole Genome Sequence of Sphingobium hydrophobicum C1: Insights into Adaption to the Electronic-waste Contaminated Sediment.</title>
        <authorList>
            <person name="Song D."/>
            <person name="Chen X."/>
            <person name="Xu M."/>
        </authorList>
    </citation>
    <scope>NUCLEOTIDE SEQUENCE [LARGE SCALE GENOMIC DNA]</scope>
    <source>
        <strain evidence="1 2">C1</strain>
    </source>
</reference>
<dbReference type="EMBL" id="CP022745">
    <property type="protein sequence ID" value="ASY44882.1"/>
    <property type="molecule type" value="Genomic_DNA"/>
</dbReference>
<dbReference type="AlphaFoldDB" id="A0A249MUB7"/>
<name>A0A249MUB7_SPHXE</name>
<accession>A0A249MUB7</accession>
<evidence type="ECO:0000313" key="2">
    <source>
        <dbReference type="Proteomes" id="UP000217141"/>
    </source>
</evidence>
<dbReference type="Proteomes" id="UP000217141">
    <property type="component" value="Chromosome I"/>
</dbReference>
<proteinExistence type="predicted"/>
<organism evidence="1 2">
    <name type="scientific">Sphingobium xenophagum</name>
    <dbReference type="NCBI Taxonomy" id="121428"/>
    <lineage>
        <taxon>Bacteria</taxon>
        <taxon>Pseudomonadati</taxon>
        <taxon>Pseudomonadota</taxon>
        <taxon>Alphaproteobacteria</taxon>
        <taxon>Sphingomonadales</taxon>
        <taxon>Sphingomonadaceae</taxon>
        <taxon>Sphingobium</taxon>
    </lineage>
</organism>
<gene>
    <name evidence="1" type="ORF">CJD35_10805</name>
</gene>
<sequence length="125" mass="13449">MGVDLRVIADFVGHDVASSHPTEPILANAGTLPTARPMSLVDVGRRFVAGECRRAYCRGRLSNGAFAQRHCSYDERHAENGCADVAPSFPQQFIPIPVPDSILDTPPAIPCAGGVFSFGWRGPMR</sequence>
<dbReference type="KEGG" id="shyd:CJD35_10805"/>